<evidence type="ECO:0000313" key="2">
    <source>
        <dbReference type="EMBL" id="MDT0447488.1"/>
    </source>
</evidence>
<dbReference type="Pfam" id="PF00698">
    <property type="entry name" value="Acyl_transf_1"/>
    <property type="match status" value="1"/>
</dbReference>
<name>A0ABU2SET3_9ACTN</name>
<dbReference type="InterPro" id="IPR016035">
    <property type="entry name" value="Acyl_Trfase/lysoPLipase"/>
</dbReference>
<dbReference type="RefSeq" id="WP_311621576.1">
    <property type="nucleotide sequence ID" value="NZ_JAVREV010000134.1"/>
</dbReference>
<sequence>VNGPASTVVSGEVAALDELVGLGGRWVPVDYASHSAQVDAIRDQILEDLAGLVPGSGRVPFYSSVTGG</sequence>
<keyword evidence="3" id="KW-1185">Reference proteome</keyword>
<feature type="non-terminal residue" evidence="2">
    <location>
        <position position="68"/>
    </location>
</feature>
<dbReference type="GO" id="GO:0016746">
    <property type="term" value="F:acyltransferase activity"/>
    <property type="evidence" value="ECO:0007669"/>
    <property type="project" value="UniProtKB-KW"/>
</dbReference>
<dbReference type="Proteomes" id="UP001183615">
    <property type="component" value="Unassembled WGS sequence"/>
</dbReference>
<feature type="domain" description="Malonyl-CoA:ACP transacylase (MAT)" evidence="1">
    <location>
        <begin position="1"/>
        <end position="66"/>
    </location>
</feature>
<keyword evidence="2" id="KW-0808">Transferase</keyword>
<dbReference type="InterPro" id="IPR001227">
    <property type="entry name" value="Ac_transferase_dom_sf"/>
</dbReference>
<feature type="non-terminal residue" evidence="2">
    <location>
        <position position="1"/>
    </location>
</feature>
<accession>A0ABU2SET3</accession>
<evidence type="ECO:0000259" key="1">
    <source>
        <dbReference type="Pfam" id="PF00698"/>
    </source>
</evidence>
<gene>
    <name evidence="2" type="ORF">RM779_33595</name>
</gene>
<evidence type="ECO:0000313" key="3">
    <source>
        <dbReference type="Proteomes" id="UP001183615"/>
    </source>
</evidence>
<dbReference type="SUPFAM" id="SSF52151">
    <property type="entry name" value="FabD/lysophospholipase-like"/>
    <property type="match status" value="1"/>
</dbReference>
<dbReference type="InterPro" id="IPR014043">
    <property type="entry name" value="Acyl_transferase_dom"/>
</dbReference>
<dbReference type="EMBL" id="JAVREV010000134">
    <property type="protein sequence ID" value="MDT0447488.1"/>
    <property type="molecule type" value="Genomic_DNA"/>
</dbReference>
<keyword evidence="2" id="KW-0012">Acyltransferase</keyword>
<dbReference type="Gene3D" id="3.40.366.10">
    <property type="entry name" value="Malonyl-Coenzyme A Acyl Carrier Protein, domain 2"/>
    <property type="match status" value="1"/>
</dbReference>
<dbReference type="Gene3D" id="3.30.70.250">
    <property type="entry name" value="Malonyl-CoA ACP transacylase, ACP-binding"/>
    <property type="match status" value="1"/>
</dbReference>
<protein>
    <submittedName>
        <fullName evidence="2">Acyltransferase domain-containing protein</fullName>
    </submittedName>
</protein>
<reference evidence="3" key="1">
    <citation type="submission" date="2023-07" db="EMBL/GenBank/DDBJ databases">
        <title>30 novel species of actinomycetes from the DSMZ collection.</title>
        <authorList>
            <person name="Nouioui I."/>
        </authorList>
    </citation>
    <scope>NUCLEOTIDE SEQUENCE [LARGE SCALE GENOMIC DNA]</scope>
    <source>
        <strain evidence="3">DSM 41886</strain>
    </source>
</reference>
<organism evidence="2 3">
    <name type="scientific">Streptomyces johnsoniae</name>
    <dbReference type="NCBI Taxonomy" id="3075532"/>
    <lineage>
        <taxon>Bacteria</taxon>
        <taxon>Bacillati</taxon>
        <taxon>Actinomycetota</taxon>
        <taxon>Actinomycetes</taxon>
        <taxon>Kitasatosporales</taxon>
        <taxon>Streptomycetaceae</taxon>
        <taxon>Streptomyces</taxon>
    </lineage>
</organism>
<proteinExistence type="predicted"/>
<comment type="caution">
    <text evidence="2">The sequence shown here is derived from an EMBL/GenBank/DDBJ whole genome shotgun (WGS) entry which is preliminary data.</text>
</comment>